<evidence type="ECO:0000256" key="1">
    <source>
        <dbReference type="ARBA" id="ARBA00000463"/>
    </source>
</evidence>
<accession>H3BBN0</accession>
<evidence type="ECO:0000256" key="23">
    <source>
        <dbReference type="ARBA" id="ARBA00023239"/>
    </source>
</evidence>
<feature type="binding site" evidence="29">
    <location>
        <position position="293"/>
    </location>
    <ligand>
        <name>substrate</name>
    </ligand>
</feature>
<feature type="binding site" evidence="29">
    <location>
        <position position="388"/>
    </location>
    <ligand>
        <name>substrate</name>
    </ligand>
</feature>
<keyword evidence="22" id="KW-0413">Isomerase</keyword>
<feature type="chain" id="PRO_5003581189" description="Prostacyclin synthase" evidence="30">
    <location>
        <begin position="19"/>
        <end position="506"/>
    </location>
</feature>
<keyword evidence="23" id="KW-0456">Lyase</keyword>
<dbReference type="GO" id="GO:0001516">
    <property type="term" value="P:prostaglandin biosynthetic process"/>
    <property type="evidence" value="ECO:0007669"/>
    <property type="project" value="UniProtKB-KW"/>
</dbReference>
<evidence type="ECO:0000313" key="31">
    <source>
        <dbReference type="Ensembl" id="ENSLACP00000019301.1"/>
    </source>
</evidence>
<sequence length="506" mass="58316">MIWIILISFVAVLLCVLSCCTRRSRLASEPPLDKGTIPWLGHALEFGKDAATFLTRMKNKHGDIFTVQVAGRFVTVLLDPHSYDAVIWESSSKLDFSKYARILMDRMFNVKLPDYDQSAEKTMVKLYSQLTTTLVIWSLTRLTPAHPTPPHPEKGNCNSPGSQSTYLGLLIFFFSFVLRNSYLNISPVMAIARLNHSSPPPASLRNKEVKHYSRKLDNFMAELYKGTHILAEKKEAASVKEHLWRLLSPEQVDSKTNRSSWLNSYRLHLQELGVDNNMQARVMLLQLWATQGNVGPAAFWLLLFLLKHPEAMAAVQGEAERVFKQNGREVSPLYQISQELLDNTPVFNSVLNETLRLTAASFLTREVLQDMQLKLADGREYSLRIDDRLCIFPYLSPQRDPEVYEEPEKFKYDRFLNPNGTEKKDFYKRGKKLKYYNMPWGAGYNICVGRFYAINSLKQFVFILLNSFHMELCDPEERTPAFDVSRYGFGMLHPERDVKIKYKLKI</sequence>
<evidence type="ECO:0000256" key="16">
    <source>
        <dbReference type="ARBA" id="ARBA00022832"/>
    </source>
</evidence>
<name>H3BBN0_LATCH</name>
<comment type="cofactor">
    <cofactor evidence="3 27 28">
        <name>heme</name>
        <dbReference type="ChEBI" id="CHEBI:30413"/>
    </cofactor>
</comment>
<evidence type="ECO:0000256" key="14">
    <source>
        <dbReference type="ARBA" id="ARBA00022723"/>
    </source>
</evidence>
<evidence type="ECO:0000256" key="8">
    <source>
        <dbReference type="ARBA" id="ARBA00017409"/>
    </source>
</evidence>
<feature type="binding site" description="axial binding residue" evidence="28">
    <location>
        <position position="447"/>
    </location>
    <ligand>
        <name>heme</name>
        <dbReference type="ChEBI" id="CHEBI:30413"/>
    </ligand>
    <ligandPart>
        <name>Fe</name>
        <dbReference type="ChEBI" id="CHEBI:18248"/>
    </ligandPart>
</feature>
<evidence type="ECO:0000256" key="26">
    <source>
        <dbReference type="ARBA" id="ARBA00045141"/>
    </source>
</evidence>
<evidence type="ECO:0000256" key="24">
    <source>
        <dbReference type="ARBA" id="ARBA00031205"/>
    </source>
</evidence>
<reference evidence="32" key="1">
    <citation type="submission" date="2011-08" db="EMBL/GenBank/DDBJ databases">
        <title>The draft genome of Latimeria chalumnae.</title>
        <authorList>
            <person name="Di Palma F."/>
            <person name="Alfoldi J."/>
            <person name="Johnson J."/>
            <person name="Berlin A."/>
            <person name="Gnerre S."/>
            <person name="Jaffe D."/>
            <person name="MacCallum I."/>
            <person name="Young S."/>
            <person name="Walker B.J."/>
            <person name="Lander E."/>
            <person name="Lindblad-Toh K."/>
        </authorList>
    </citation>
    <scope>NUCLEOTIDE SEQUENCE [LARGE SCALE GENOMIC DNA]</scope>
    <source>
        <strain evidence="32">Wild caught</strain>
    </source>
</reference>
<dbReference type="EMBL" id="AFYH01037593">
    <property type="status" value="NOT_ANNOTATED_CDS"/>
    <property type="molecule type" value="Genomic_DNA"/>
</dbReference>
<evidence type="ECO:0000256" key="13">
    <source>
        <dbReference type="ARBA" id="ARBA00022692"/>
    </source>
</evidence>
<protein>
    <recommendedName>
        <fullName evidence="8">Prostacyclin synthase</fullName>
        <ecNumber evidence="7">4.2.1.152</ecNumber>
        <ecNumber evidence="6">5.3.99.4</ecNumber>
    </recommendedName>
    <alternativeName>
        <fullName evidence="25">Hydroperoxy icosatetraenoate dehydratase</fullName>
    </alternativeName>
    <alternativeName>
        <fullName evidence="24">Prostaglandin I2 synthase</fullName>
    </alternativeName>
</protein>
<feature type="signal peptide" evidence="30">
    <location>
        <begin position="1"/>
        <end position="18"/>
    </location>
</feature>
<dbReference type="SUPFAM" id="SSF48264">
    <property type="entry name" value="Cytochrome P450"/>
    <property type="match status" value="1"/>
</dbReference>
<keyword evidence="20 27" id="KW-0472">Membrane</keyword>
<keyword evidence="30" id="KW-0732">Signal</keyword>
<dbReference type="Proteomes" id="UP000008672">
    <property type="component" value="Unassembled WGS sequence"/>
</dbReference>
<keyword evidence="16" id="KW-0276">Fatty acid metabolism</keyword>
<dbReference type="EMBL" id="AFYH01037596">
    <property type="status" value="NOT_ANNOTATED_CDS"/>
    <property type="molecule type" value="Genomic_DNA"/>
</dbReference>
<reference evidence="31" key="2">
    <citation type="submission" date="2025-08" db="UniProtKB">
        <authorList>
            <consortium name="Ensembl"/>
        </authorList>
    </citation>
    <scope>IDENTIFICATION</scope>
</reference>
<dbReference type="OMA" id="KFITRMK"/>
<evidence type="ECO:0000256" key="19">
    <source>
        <dbReference type="ARBA" id="ARBA00023098"/>
    </source>
</evidence>
<evidence type="ECO:0000256" key="27">
    <source>
        <dbReference type="PIRNR" id="PIRNR000047"/>
    </source>
</evidence>
<dbReference type="GeneTree" id="ENSGT00940000153709"/>
<evidence type="ECO:0000256" key="20">
    <source>
        <dbReference type="ARBA" id="ARBA00023136"/>
    </source>
</evidence>
<dbReference type="AlphaFoldDB" id="H3BBN0"/>
<dbReference type="GO" id="GO:0004497">
    <property type="term" value="F:monooxygenase activity"/>
    <property type="evidence" value="ECO:0007669"/>
    <property type="project" value="InterPro"/>
</dbReference>
<dbReference type="PANTHER" id="PTHR24306">
    <property type="match status" value="1"/>
</dbReference>
<evidence type="ECO:0000256" key="7">
    <source>
        <dbReference type="ARBA" id="ARBA00013084"/>
    </source>
</evidence>
<keyword evidence="11" id="KW-0643">Prostaglandin biosynthesis</keyword>
<dbReference type="STRING" id="7897.ENSLACP00000019301"/>
<keyword evidence="32" id="KW-1185">Reference proteome</keyword>
<comment type="function">
    <text evidence="26">Catalyzes the biosynthesis and metabolism of eicosanoids. Catalyzes the isomerization of prostaglandin H2 to prostacyclin (= prostaglandin I2), a potent mediator of vasodilation and inhibitor of platelet aggregation. Additionally, displays dehydratase activity, toward hydroperoxyeicosatetraenoates (HPETEs), especially toward (15S)-hydroperoxy-(5Z,8Z,11Z,13E)-eicosatetraenoate (15(S)-HPETE).</text>
</comment>
<dbReference type="InterPro" id="IPR002403">
    <property type="entry name" value="Cyt_P450_E_grp-IV"/>
</dbReference>
<evidence type="ECO:0000256" key="21">
    <source>
        <dbReference type="ARBA" id="ARBA00023160"/>
    </source>
</evidence>
<evidence type="ECO:0000256" key="28">
    <source>
        <dbReference type="PIRSR" id="PIRSR000047-1"/>
    </source>
</evidence>
<keyword evidence="15 27" id="KW-0256">Endoplasmic reticulum</keyword>
<dbReference type="FunCoup" id="H3BBN0">
    <property type="interactions" value="91"/>
</dbReference>
<keyword evidence="17" id="KW-1133">Transmembrane helix</keyword>
<dbReference type="Gene3D" id="1.10.630.10">
    <property type="entry name" value="Cytochrome P450"/>
    <property type="match status" value="1"/>
</dbReference>
<dbReference type="EMBL" id="AFYH01037594">
    <property type="status" value="NOT_ANNOTATED_CDS"/>
    <property type="molecule type" value="Genomic_DNA"/>
</dbReference>
<dbReference type="GO" id="GO:0005506">
    <property type="term" value="F:iron ion binding"/>
    <property type="evidence" value="ECO:0007669"/>
    <property type="project" value="InterPro"/>
</dbReference>
<evidence type="ECO:0000256" key="2">
    <source>
        <dbReference type="ARBA" id="ARBA00001719"/>
    </source>
</evidence>
<evidence type="ECO:0000256" key="22">
    <source>
        <dbReference type="ARBA" id="ARBA00023235"/>
    </source>
</evidence>
<evidence type="ECO:0000313" key="32">
    <source>
        <dbReference type="Proteomes" id="UP000008672"/>
    </source>
</evidence>
<keyword evidence="14 27" id="KW-0479">Metal-binding</keyword>
<evidence type="ECO:0000256" key="30">
    <source>
        <dbReference type="SAM" id="SignalP"/>
    </source>
</evidence>
<gene>
    <name evidence="31" type="primary">PTGIS</name>
</gene>
<proteinExistence type="inferred from homology"/>
<keyword evidence="13" id="KW-0812">Transmembrane</keyword>
<dbReference type="EMBL" id="AFYH01037595">
    <property type="status" value="NOT_ANNOTATED_CDS"/>
    <property type="molecule type" value="Genomic_DNA"/>
</dbReference>
<evidence type="ECO:0000256" key="9">
    <source>
        <dbReference type="ARBA" id="ARBA00022501"/>
    </source>
</evidence>
<evidence type="ECO:0000256" key="17">
    <source>
        <dbReference type="ARBA" id="ARBA00022989"/>
    </source>
</evidence>
<evidence type="ECO:0000256" key="15">
    <source>
        <dbReference type="ARBA" id="ARBA00022824"/>
    </source>
</evidence>
<dbReference type="PRINTS" id="PR00465">
    <property type="entry name" value="EP450IV"/>
</dbReference>
<keyword evidence="19" id="KW-0443">Lipid metabolism</keyword>
<keyword evidence="9" id="KW-0644">Prostaglandin metabolism</keyword>
<evidence type="ECO:0000256" key="10">
    <source>
        <dbReference type="ARBA" id="ARBA00022516"/>
    </source>
</evidence>
<comment type="similarity">
    <text evidence="5 27">Belongs to the cytochrome P450 family.</text>
</comment>
<keyword evidence="10" id="KW-0444">Lipid biosynthesis</keyword>
<dbReference type="EC" id="4.2.1.152" evidence="7"/>
<evidence type="ECO:0000256" key="5">
    <source>
        <dbReference type="ARBA" id="ARBA00010617"/>
    </source>
</evidence>
<keyword evidence="18 27" id="KW-0408">Iron</keyword>
<comment type="catalytic activity">
    <reaction evidence="2">
        <text>a hydroperoxyeicosatetraenoate = an oxoeicosatetraenoate + H2O</text>
        <dbReference type="Rhea" id="RHEA:55556"/>
        <dbReference type="ChEBI" id="CHEBI:15377"/>
        <dbReference type="ChEBI" id="CHEBI:59720"/>
        <dbReference type="ChEBI" id="CHEBI:131859"/>
        <dbReference type="EC" id="4.2.1.152"/>
    </reaction>
    <physiologicalReaction direction="left-to-right" evidence="2">
        <dbReference type="Rhea" id="RHEA:55557"/>
    </physiologicalReaction>
</comment>
<dbReference type="EC" id="5.3.99.4" evidence="6"/>
<evidence type="ECO:0000256" key="18">
    <source>
        <dbReference type="ARBA" id="ARBA00023004"/>
    </source>
</evidence>
<evidence type="ECO:0000256" key="3">
    <source>
        <dbReference type="ARBA" id="ARBA00001971"/>
    </source>
</evidence>
<evidence type="ECO:0000256" key="11">
    <source>
        <dbReference type="ARBA" id="ARBA00022585"/>
    </source>
</evidence>
<dbReference type="GO" id="GO:0106256">
    <property type="term" value="F:hydroperoxy icosatetraenoate dehydratase activity"/>
    <property type="evidence" value="ECO:0007669"/>
    <property type="project" value="UniProtKB-EC"/>
</dbReference>
<evidence type="ECO:0000256" key="4">
    <source>
        <dbReference type="ARBA" id="ARBA00004389"/>
    </source>
</evidence>
<dbReference type="HOGENOM" id="CLU_018012_1_3_1"/>
<dbReference type="InterPro" id="IPR001128">
    <property type="entry name" value="Cyt_P450"/>
</dbReference>
<feature type="binding site" evidence="29">
    <location>
        <position position="106"/>
    </location>
    <ligand>
        <name>substrate</name>
    </ligand>
</feature>
<keyword evidence="21" id="KW-0275">Fatty acid biosynthesis</keyword>
<evidence type="ECO:0000256" key="6">
    <source>
        <dbReference type="ARBA" id="ARBA00012204"/>
    </source>
</evidence>
<evidence type="ECO:0000256" key="25">
    <source>
        <dbReference type="ARBA" id="ARBA00033404"/>
    </source>
</evidence>
<evidence type="ECO:0000256" key="12">
    <source>
        <dbReference type="ARBA" id="ARBA00022617"/>
    </source>
</evidence>
<dbReference type="FunFam" id="1.10.630.10:FF:000025">
    <property type="entry name" value="Prostaglandin I2 (prostacyclin) synthase"/>
    <property type="match status" value="1"/>
</dbReference>
<dbReference type="GO" id="GO:0005789">
    <property type="term" value="C:endoplasmic reticulum membrane"/>
    <property type="evidence" value="ECO:0007669"/>
    <property type="project" value="UniProtKB-SubCell"/>
</dbReference>
<dbReference type="PANTHER" id="PTHR24306:SF4">
    <property type="entry name" value="PROSTACYCLIN SYNTHASE"/>
    <property type="match status" value="1"/>
</dbReference>
<comment type="catalytic activity">
    <reaction evidence="1">
        <text>prostaglandin H2 = prostaglandin I2</text>
        <dbReference type="Rhea" id="RHEA:23580"/>
        <dbReference type="ChEBI" id="CHEBI:57403"/>
        <dbReference type="ChEBI" id="CHEBI:57405"/>
        <dbReference type="EC" id="5.3.99.4"/>
    </reaction>
    <physiologicalReaction direction="left-to-right" evidence="1">
        <dbReference type="Rhea" id="RHEA:23581"/>
    </physiologicalReaction>
</comment>
<dbReference type="eggNOG" id="KOG0684">
    <property type="taxonomic scope" value="Eukaryota"/>
</dbReference>
<organism evidence="31 32">
    <name type="scientific">Latimeria chalumnae</name>
    <name type="common">Coelacanth</name>
    <dbReference type="NCBI Taxonomy" id="7897"/>
    <lineage>
        <taxon>Eukaryota</taxon>
        <taxon>Metazoa</taxon>
        <taxon>Chordata</taxon>
        <taxon>Craniata</taxon>
        <taxon>Vertebrata</taxon>
        <taxon>Euteleostomi</taxon>
        <taxon>Coelacanthiformes</taxon>
        <taxon>Coelacanthidae</taxon>
        <taxon>Latimeria</taxon>
    </lineage>
</organism>
<dbReference type="InterPro" id="IPR024204">
    <property type="entry name" value="Cyt_P450_CYP7A1-type"/>
</dbReference>
<reference evidence="31" key="3">
    <citation type="submission" date="2025-09" db="UniProtKB">
        <authorList>
            <consortium name="Ensembl"/>
        </authorList>
    </citation>
    <scope>IDENTIFICATION</scope>
</reference>
<dbReference type="Ensembl" id="ENSLACT00000019435.1">
    <property type="protein sequence ID" value="ENSLACP00000019301.1"/>
    <property type="gene ID" value="ENSLACG00000016976.1"/>
</dbReference>
<dbReference type="PIRSF" id="PIRSF000047">
    <property type="entry name" value="Cytochrome_CYPVIIA1"/>
    <property type="match status" value="1"/>
</dbReference>
<dbReference type="InParanoid" id="H3BBN0"/>
<dbReference type="GO" id="GO:0016705">
    <property type="term" value="F:oxidoreductase activity, acting on paired donors, with incorporation or reduction of molecular oxygen"/>
    <property type="evidence" value="ECO:0007669"/>
    <property type="project" value="InterPro"/>
</dbReference>
<dbReference type="GO" id="GO:0020037">
    <property type="term" value="F:heme binding"/>
    <property type="evidence" value="ECO:0007669"/>
    <property type="project" value="Ensembl"/>
</dbReference>
<feature type="binding site" evidence="29">
    <location>
        <position position="112"/>
    </location>
    <ligand>
        <name>substrate</name>
    </ligand>
</feature>
<comment type="subcellular location">
    <subcellularLocation>
        <location evidence="4">Endoplasmic reticulum membrane</location>
        <topology evidence="4">Single-pass membrane protein</topology>
    </subcellularLocation>
</comment>
<keyword evidence="12 27" id="KW-0349">Heme</keyword>
<dbReference type="Pfam" id="PF00067">
    <property type="entry name" value="p450"/>
    <property type="match status" value="1"/>
</dbReference>
<evidence type="ECO:0000256" key="29">
    <source>
        <dbReference type="PIRSR" id="PIRSR000047-2"/>
    </source>
</evidence>
<dbReference type="GO" id="GO:0008116">
    <property type="term" value="F:prostaglandin-I synthase activity"/>
    <property type="evidence" value="ECO:0007669"/>
    <property type="project" value="UniProtKB-EC"/>
</dbReference>
<dbReference type="InterPro" id="IPR036396">
    <property type="entry name" value="Cyt_P450_sf"/>
</dbReference>